<dbReference type="Pfam" id="PF00271">
    <property type="entry name" value="Helicase_C"/>
    <property type="match status" value="1"/>
</dbReference>
<evidence type="ECO:0000313" key="16">
    <source>
        <dbReference type="Proteomes" id="UP001201980"/>
    </source>
</evidence>
<keyword evidence="4 9" id="KW-0378">Hydrolase</keyword>
<evidence type="ECO:0000259" key="14">
    <source>
        <dbReference type="PROSITE" id="PS51195"/>
    </source>
</evidence>
<dbReference type="SUPFAM" id="SSF52540">
    <property type="entry name" value="P-loop containing nucleoside triphosphate hydrolases"/>
    <property type="match status" value="1"/>
</dbReference>
<protein>
    <recommendedName>
        <fullName evidence="10">ATP-dependent RNA helicase</fullName>
        <ecNumber evidence="10">3.6.4.13</ecNumber>
    </recommendedName>
</protein>
<feature type="domain" description="DEAD-box RNA helicase Q" evidence="14">
    <location>
        <begin position="187"/>
        <end position="215"/>
    </location>
</feature>
<dbReference type="CDD" id="cd18787">
    <property type="entry name" value="SF2_C_DEAD"/>
    <property type="match status" value="1"/>
</dbReference>
<evidence type="ECO:0000313" key="15">
    <source>
        <dbReference type="EMBL" id="KAJ2904337.1"/>
    </source>
</evidence>
<comment type="subcellular location">
    <subcellularLocation>
        <location evidence="1">Nucleus</location>
        <location evidence="1">Nucleolus</location>
    </subcellularLocation>
</comment>
<evidence type="ECO:0000256" key="5">
    <source>
        <dbReference type="ARBA" id="ARBA00022806"/>
    </source>
</evidence>
<dbReference type="SMART" id="SM00490">
    <property type="entry name" value="HELICc"/>
    <property type="match status" value="1"/>
</dbReference>
<keyword evidence="7 10" id="KW-0694">RNA-binding</keyword>
<accession>A0AAD5RU94</accession>
<dbReference type="PROSITE" id="PS00039">
    <property type="entry name" value="DEAD_ATP_HELICASE"/>
    <property type="match status" value="1"/>
</dbReference>
<dbReference type="PROSITE" id="PS51195">
    <property type="entry name" value="Q_MOTIF"/>
    <property type="match status" value="1"/>
</dbReference>
<dbReference type="GO" id="GO:0006364">
    <property type="term" value="P:rRNA processing"/>
    <property type="evidence" value="ECO:0007669"/>
    <property type="project" value="UniProtKB-KW"/>
</dbReference>
<reference evidence="15" key="1">
    <citation type="submission" date="2022-07" db="EMBL/GenBank/DDBJ databases">
        <title>Draft genome sequence of Zalerion maritima ATCC 34329, a (micro)plastics degrading marine fungus.</title>
        <authorList>
            <person name="Paco A."/>
            <person name="Goncalves M.F.M."/>
            <person name="Rocha-Santos T.A.P."/>
            <person name="Alves A."/>
        </authorList>
    </citation>
    <scope>NUCLEOTIDE SEQUENCE</scope>
    <source>
        <strain evidence="15">ATCC 34329</strain>
    </source>
</reference>
<evidence type="ECO:0000256" key="9">
    <source>
        <dbReference type="RuleBase" id="RU000492"/>
    </source>
</evidence>
<evidence type="ECO:0000256" key="7">
    <source>
        <dbReference type="ARBA" id="ARBA00022884"/>
    </source>
</evidence>
<dbReference type="InterPro" id="IPR001650">
    <property type="entry name" value="Helicase_C-like"/>
</dbReference>
<comment type="domain">
    <text evidence="10">The Q motif is unique to and characteristic of the DEAD box family of RNA helicases and controls ATP binding and hydrolysis.</text>
</comment>
<evidence type="ECO:0000259" key="13">
    <source>
        <dbReference type="PROSITE" id="PS51194"/>
    </source>
</evidence>
<feature type="region of interest" description="Disordered" evidence="11">
    <location>
        <begin position="1"/>
        <end position="108"/>
    </location>
</feature>
<dbReference type="PROSITE" id="PS51194">
    <property type="entry name" value="HELICASE_CTER"/>
    <property type="match status" value="1"/>
</dbReference>
<dbReference type="AlphaFoldDB" id="A0AAD5RU94"/>
<feature type="compositionally biased region" description="Basic residues" evidence="11">
    <location>
        <begin position="81"/>
        <end position="93"/>
    </location>
</feature>
<dbReference type="InterPro" id="IPR027417">
    <property type="entry name" value="P-loop_NTPase"/>
</dbReference>
<feature type="domain" description="Helicase ATP-binding" evidence="12">
    <location>
        <begin position="228"/>
        <end position="459"/>
    </location>
</feature>
<evidence type="ECO:0000256" key="6">
    <source>
        <dbReference type="ARBA" id="ARBA00022840"/>
    </source>
</evidence>
<dbReference type="GO" id="GO:0005730">
    <property type="term" value="C:nucleolus"/>
    <property type="evidence" value="ECO:0007669"/>
    <property type="project" value="UniProtKB-SubCell"/>
</dbReference>
<dbReference type="GO" id="GO:0016787">
    <property type="term" value="F:hydrolase activity"/>
    <property type="evidence" value="ECO:0007669"/>
    <property type="project" value="UniProtKB-KW"/>
</dbReference>
<organism evidence="15 16">
    <name type="scientific">Zalerion maritima</name>
    <dbReference type="NCBI Taxonomy" id="339359"/>
    <lineage>
        <taxon>Eukaryota</taxon>
        <taxon>Fungi</taxon>
        <taxon>Dikarya</taxon>
        <taxon>Ascomycota</taxon>
        <taxon>Pezizomycotina</taxon>
        <taxon>Sordariomycetes</taxon>
        <taxon>Lulworthiomycetidae</taxon>
        <taxon>Lulworthiales</taxon>
        <taxon>Lulworthiaceae</taxon>
        <taxon>Zalerion</taxon>
    </lineage>
</organism>
<keyword evidence="16" id="KW-1185">Reference proteome</keyword>
<dbReference type="EMBL" id="JAKWBI020000056">
    <property type="protein sequence ID" value="KAJ2904337.1"/>
    <property type="molecule type" value="Genomic_DNA"/>
</dbReference>
<dbReference type="InterPro" id="IPR014014">
    <property type="entry name" value="RNA_helicase_DEAD_Q_motif"/>
</dbReference>
<comment type="similarity">
    <text evidence="9">Belongs to the DEAD box helicase family.</text>
</comment>
<dbReference type="InterPro" id="IPR014001">
    <property type="entry name" value="Helicase_ATP-bd"/>
</dbReference>
<evidence type="ECO:0000256" key="8">
    <source>
        <dbReference type="PROSITE-ProRule" id="PRU00552"/>
    </source>
</evidence>
<dbReference type="GO" id="GO:0003724">
    <property type="term" value="F:RNA helicase activity"/>
    <property type="evidence" value="ECO:0007669"/>
    <property type="project" value="UniProtKB-EC"/>
</dbReference>
<evidence type="ECO:0000256" key="2">
    <source>
        <dbReference type="ARBA" id="ARBA00022552"/>
    </source>
</evidence>
<dbReference type="Pfam" id="PF00270">
    <property type="entry name" value="DEAD"/>
    <property type="match status" value="2"/>
</dbReference>
<dbReference type="PROSITE" id="PS51192">
    <property type="entry name" value="HELICASE_ATP_BIND_1"/>
    <property type="match status" value="1"/>
</dbReference>
<comment type="catalytic activity">
    <reaction evidence="10">
        <text>ATP + H2O = ADP + phosphate + H(+)</text>
        <dbReference type="Rhea" id="RHEA:13065"/>
        <dbReference type="ChEBI" id="CHEBI:15377"/>
        <dbReference type="ChEBI" id="CHEBI:15378"/>
        <dbReference type="ChEBI" id="CHEBI:30616"/>
        <dbReference type="ChEBI" id="CHEBI:43474"/>
        <dbReference type="ChEBI" id="CHEBI:456216"/>
        <dbReference type="EC" id="3.6.4.13"/>
    </reaction>
</comment>
<keyword evidence="6 9" id="KW-0067">ATP-binding</keyword>
<evidence type="ECO:0000256" key="1">
    <source>
        <dbReference type="ARBA" id="ARBA00004604"/>
    </source>
</evidence>
<keyword evidence="5 9" id="KW-0347">Helicase</keyword>
<dbReference type="GO" id="GO:0005524">
    <property type="term" value="F:ATP binding"/>
    <property type="evidence" value="ECO:0007669"/>
    <property type="project" value="UniProtKB-UniRule"/>
</dbReference>
<keyword evidence="3 9" id="KW-0547">Nucleotide-binding</keyword>
<sequence length="686" mass="77069">MPDGLSSKVGNHTNNHLPPDMYARYIPPTQGTAPIIRSVVEVPREASPTPPVEESPSPPPPPPEQKRKREREVTPPEKKQKREKKKEKKKKKSKDLGNNEEEGDTATRHAAILAKRERATRVAENLKQTGQDGDEDEGANIEAKAEVHDIGPMPQPPRAILDTSEPTYSTTPEWLKAPLWVKPEARATFEQLNVDSDVCKALDSKGFKEALPIQIGTIRCLPRIEPRCKANPLRHDLVVSAGTGSGKTLAYCLPMVRDLCEYDVPRLRGVVILPTRELVEQVGKVMTICAEAFGRHGRRRVRVATAVGNHDAAKEHLNVVERREQHIFSAEKTLNESAEGKFSLASTRAMERFGDHPPIPGNTFEYVSTVDLVIGTPDRLIEHAMFSKGFNLEQCKWMVLDEADKLLEDDGSFHRLMLQLHLPTYREKHLHMRTVIVGATLTRDLNLLNAMKLRNPRMVIIGKQSMRLPDTLKEALVKVTRDDAKPLFLIDLLEKIDDDAVDKSQQTILIFVHDNLNVSRLRFLISELNPKLASQVGTLTSKMLTTERKQVISQITNHRLRIVVASDLASRGLDIQGLDHVINYDVPNSVETYVHRVGRTARAGKEGSSWTLVSGKEMPWFKREILGQEDAKLKKKKGQQDQEAVKINRSREAERISIATHKGISAKRIERYEEALASLEEAVKGE</sequence>
<dbReference type="SMART" id="SM00487">
    <property type="entry name" value="DEXDc"/>
    <property type="match status" value="1"/>
</dbReference>
<dbReference type="GO" id="GO:0003723">
    <property type="term" value="F:RNA binding"/>
    <property type="evidence" value="ECO:0007669"/>
    <property type="project" value="UniProtKB-UniRule"/>
</dbReference>
<feature type="compositionally biased region" description="Pro residues" evidence="11">
    <location>
        <begin position="48"/>
        <end position="63"/>
    </location>
</feature>
<comment type="function">
    <text evidence="10">RNA helicase.</text>
</comment>
<proteinExistence type="inferred from homology"/>
<feature type="domain" description="Helicase C-terminal" evidence="13">
    <location>
        <begin position="488"/>
        <end position="646"/>
    </location>
</feature>
<dbReference type="Gene3D" id="3.40.50.300">
    <property type="entry name" value="P-loop containing nucleotide triphosphate hydrolases"/>
    <property type="match status" value="2"/>
</dbReference>
<evidence type="ECO:0000256" key="4">
    <source>
        <dbReference type="ARBA" id="ARBA00022801"/>
    </source>
</evidence>
<dbReference type="InterPro" id="IPR000629">
    <property type="entry name" value="RNA-helicase_DEAD-box_CS"/>
</dbReference>
<gene>
    <name evidence="15" type="ORF">MKZ38_008253</name>
</gene>
<keyword evidence="2" id="KW-0698">rRNA processing</keyword>
<evidence type="ECO:0000256" key="3">
    <source>
        <dbReference type="ARBA" id="ARBA00022741"/>
    </source>
</evidence>
<feature type="compositionally biased region" description="Basic and acidic residues" evidence="11">
    <location>
        <begin position="64"/>
        <end position="80"/>
    </location>
</feature>
<evidence type="ECO:0000259" key="12">
    <source>
        <dbReference type="PROSITE" id="PS51192"/>
    </source>
</evidence>
<dbReference type="EC" id="3.6.4.13" evidence="10"/>
<comment type="caution">
    <text evidence="15">The sequence shown here is derived from an EMBL/GenBank/DDBJ whole genome shotgun (WGS) entry which is preliminary data.</text>
</comment>
<evidence type="ECO:0000256" key="11">
    <source>
        <dbReference type="SAM" id="MobiDB-lite"/>
    </source>
</evidence>
<feature type="short sequence motif" description="Q motif" evidence="8">
    <location>
        <begin position="187"/>
        <end position="215"/>
    </location>
</feature>
<name>A0AAD5RU94_9PEZI</name>
<dbReference type="Proteomes" id="UP001201980">
    <property type="component" value="Unassembled WGS sequence"/>
</dbReference>
<dbReference type="InterPro" id="IPR011545">
    <property type="entry name" value="DEAD/DEAH_box_helicase_dom"/>
</dbReference>
<evidence type="ECO:0000256" key="10">
    <source>
        <dbReference type="RuleBase" id="RU365068"/>
    </source>
</evidence>
<dbReference type="PANTHER" id="PTHR24031">
    <property type="entry name" value="RNA HELICASE"/>
    <property type="match status" value="1"/>
</dbReference>